<evidence type="ECO:0000313" key="8">
    <source>
        <dbReference type="EMBL" id="WUS54909.1"/>
    </source>
</evidence>
<dbReference type="SUPFAM" id="SSF46894">
    <property type="entry name" value="C-terminal effector domain of the bipartite response regulators"/>
    <property type="match status" value="1"/>
</dbReference>
<dbReference type="RefSeq" id="WP_329500565.1">
    <property type="nucleotide sequence ID" value="NZ_CP108460.1"/>
</dbReference>
<keyword evidence="3" id="KW-0238">DNA-binding</keyword>
<dbReference type="PROSITE" id="PS00622">
    <property type="entry name" value="HTH_LUXR_1"/>
    <property type="match status" value="1"/>
</dbReference>
<dbReference type="PRINTS" id="PR00038">
    <property type="entry name" value="HTHLUXR"/>
</dbReference>
<name>A0ABZ1W258_9ACTN</name>
<keyword evidence="1 5" id="KW-0597">Phosphoprotein</keyword>
<evidence type="ECO:0000256" key="5">
    <source>
        <dbReference type="PROSITE-ProRule" id="PRU00169"/>
    </source>
</evidence>
<protein>
    <submittedName>
        <fullName evidence="8">Response regulator transcription factor</fullName>
    </submittedName>
</protein>
<proteinExistence type="predicted"/>
<feature type="modified residue" description="4-aspartylphosphate" evidence="5">
    <location>
        <position position="55"/>
    </location>
</feature>
<dbReference type="EMBL" id="CP108482">
    <property type="protein sequence ID" value="WUS54909.1"/>
    <property type="molecule type" value="Genomic_DNA"/>
</dbReference>
<dbReference type="Gene3D" id="3.40.50.2300">
    <property type="match status" value="1"/>
</dbReference>
<dbReference type="Proteomes" id="UP001432014">
    <property type="component" value="Chromosome"/>
</dbReference>
<dbReference type="SUPFAM" id="SSF52172">
    <property type="entry name" value="CheY-like"/>
    <property type="match status" value="1"/>
</dbReference>
<dbReference type="PANTHER" id="PTHR43214">
    <property type="entry name" value="TWO-COMPONENT RESPONSE REGULATOR"/>
    <property type="match status" value="1"/>
</dbReference>
<evidence type="ECO:0000256" key="3">
    <source>
        <dbReference type="ARBA" id="ARBA00023125"/>
    </source>
</evidence>
<evidence type="ECO:0000256" key="1">
    <source>
        <dbReference type="ARBA" id="ARBA00022553"/>
    </source>
</evidence>
<dbReference type="InterPro" id="IPR011006">
    <property type="entry name" value="CheY-like_superfamily"/>
</dbReference>
<evidence type="ECO:0000313" key="9">
    <source>
        <dbReference type="Proteomes" id="UP001432014"/>
    </source>
</evidence>
<evidence type="ECO:0000256" key="2">
    <source>
        <dbReference type="ARBA" id="ARBA00023015"/>
    </source>
</evidence>
<keyword evidence="4" id="KW-0804">Transcription</keyword>
<keyword evidence="9" id="KW-1185">Reference proteome</keyword>
<dbReference type="SMART" id="SM00421">
    <property type="entry name" value="HTH_LUXR"/>
    <property type="match status" value="1"/>
</dbReference>
<sequence>MSIRILLADDHDDIRAAYRMILDAQPDLTVVGQAADGLAALEQARLLRPDVVLADIRMPKLDGLELTRQLAGPGVADPLRVVVVTTFDLDEYVHAALRHGAAGFLLKRSSPTLLVEAVRAAVAGDTLISPQVTVRLLRRLAAPTAVASHAEPAESLTPRETAIAELVSGGATNAEIAEQLFISAGTVKNHLANIQRKLGVRNRVGIAASVWGGRR</sequence>
<evidence type="ECO:0000256" key="4">
    <source>
        <dbReference type="ARBA" id="ARBA00023163"/>
    </source>
</evidence>
<feature type="domain" description="Response regulatory" evidence="7">
    <location>
        <begin position="4"/>
        <end position="122"/>
    </location>
</feature>
<dbReference type="InterPro" id="IPR001789">
    <property type="entry name" value="Sig_transdc_resp-reg_receiver"/>
</dbReference>
<organism evidence="8 9">
    <name type="scientific">Kitasatospora herbaricolor</name>
    <dbReference type="NCBI Taxonomy" id="68217"/>
    <lineage>
        <taxon>Bacteria</taxon>
        <taxon>Bacillati</taxon>
        <taxon>Actinomycetota</taxon>
        <taxon>Actinomycetes</taxon>
        <taxon>Kitasatosporales</taxon>
        <taxon>Streptomycetaceae</taxon>
        <taxon>Kitasatospora</taxon>
    </lineage>
</organism>
<dbReference type="CDD" id="cd06170">
    <property type="entry name" value="LuxR_C_like"/>
    <property type="match status" value="1"/>
</dbReference>
<dbReference type="InterPro" id="IPR016032">
    <property type="entry name" value="Sig_transdc_resp-reg_C-effctor"/>
</dbReference>
<dbReference type="InterPro" id="IPR000792">
    <property type="entry name" value="Tscrpt_reg_LuxR_C"/>
</dbReference>
<evidence type="ECO:0000259" key="6">
    <source>
        <dbReference type="PROSITE" id="PS50043"/>
    </source>
</evidence>
<reference evidence="8 9" key="1">
    <citation type="submission" date="2022-10" db="EMBL/GenBank/DDBJ databases">
        <title>The complete genomes of actinobacterial strains from the NBC collection.</title>
        <authorList>
            <person name="Joergensen T.S."/>
            <person name="Alvarez Arevalo M."/>
            <person name="Sterndorff E.B."/>
            <person name="Faurdal D."/>
            <person name="Vuksanovic O."/>
            <person name="Mourched A.-S."/>
            <person name="Charusanti P."/>
            <person name="Shaw S."/>
            <person name="Blin K."/>
            <person name="Weber T."/>
        </authorList>
    </citation>
    <scope>NUCLEOTIDE SEQUENCE [LARGE SCALE GENOMIC DNA]</scope>
    <source>
        <strain evidence="8 9">NBC_01247</strain>
    </source>
</reference>
<dbReference type="PANTHER" id="PTHR43214:SF24">
    <property type="entry name" value="TRANSCRIPTIONAL REGULATORY PROTEIN NARL-RELATED"/>
    <property type="match status" value="1"/>
</dbReference>
<dbReference type="InterPro" id="IPR039420">
    <property type="entry name" value="WalR-like"/>
</dbReference>
<dbReference type="CDD" id="cd17535">
    <property type="entry name" value="REC_NarL-like"/>
    <property type="match status" value="1"/>
</dbReference>
<dbReference type="PROSITE" id="PS50110">
    <property type="entry name" value="RESPONSE_REGULATORY"/>
    <property type="match status" value="1"/>
</dbReference>
<accession>A0ABZ1W258</accession>
<dbReference type="InterPro" id="IPR058245">
    <property type="entry name" value="NreC/VraR/RcsB-like_REC"/>
</dbReference>
<feature type="domain" description="HTH luxR-type" evidence="6">
    <location>
        <begin position="149"/>
        <end position="214"/>
    </location>
</feature>
<dbReference type="Pfam" id="PF00072">
    <property type="entry name" value="Response_reg"/>
    <property type="match status" value="1"/>
</dbReference>
<evidence type="ECO:0000259" key="7">
    <source>
        <dbReference type="PROSITE" id="PS50110"/>
    </source>
</evidence>
<dbReference type="PROSITE" id="PS50043">
    <property type="entry name" value="HTH_LUXR_2"/>
    <property type="match status" value="1"/>
</dbReference>
<dbReference type="SMART" id="SM00448">
    <property type="entry name" value="REC"/>
    <property type="match status" value="1"/>
</dbReference>
<dbReference type="Pfam" id="PF00196">
    <property type="entry name" value="GerE"/>
    <property type="match status" value="1"/>
</dbReference>
<keyword evidence="2" id="KW-0805">Transcription regulation</keyword>
<gene>
    <name evidence="8" type="ORF">OG469_04905</name>
</gene>